<dbReference type="Pfam" id="PF02785">
    <property type="entry name" value="Biotin_carb_C"/>
    <property type="match status" value="1"/>
</dbReference>
<evidence type="ECO:0000256" key="4">
    <source>
        <dbReference type="ARBA" id="ARBA00022598"/>
    </source>
</evidence>
<dbReference type="PROSITE" id="PS00867">
    <property type="entry name" value="CPSASE_2"/>
    <property type="match status" value="1"/>
</dbReference>
<dbReference type="InterPro" id="IPR011053">
    <property type="entry name" value="Single_hybrid_motif"/>
</dbReference>
<evidence type="ECO:0000259" key="9">
    <source>
        <dbReference type="PROSITE" id="PS50968"/>
    </source>
</evidence>
<dbReference type="SUPFAM" id="SSF51230">
    <property type="entry name" value="Single hybrid motif"/>
    <property type="match status" value="1"/>
</dbReference>
<dbReference type="InterPro" id="IPR005481">
    <property type="entry name" value="BC-like_N"/>
</dbReference>
<keyword evidence="7" id="KW-0511">Multifunctional enzyme</keyword>
<dbReference type="PANTHER" id="PTHR48095">
    <property type="entry name" value="PYRUVATE CARBOXYLASE SUBUNIT A"/>
    <property type="match status" value="1"/>
</dbReference>
<dbReference type="SUPFAM" id="SSF52440">
    <property type="entry name" value="PreATP-grasp domain"/>
    <property type="match status" value="1"/>
</dbReference>
<comment type="caution">
    <text evidence="14">The sequence shown here is derived from an EMBL/GenBank/DDBJ whole genome shotgun (WGS) entry which is preliminary data.</text>
</comment>
<dbReference type="PANTHER" id="PTHR48095:SF5">
    <property type="entry name" value="BLL7292 PROTEIN"/>
    <property type="match status" value="1"/>
</dbReference>
<keyword evidence="6 8" id="KW-0067">ATP-binding</keyword>
<dbReference type="PROSITE" id="PS50979">
    <property type="entry name" value="BC"/>
    <property type="match status" value="1"/>
</dbReference>
<evidence type="ECO:0000256" key="2">
    <source>
        <dbReference type="ARBA" id="ARBA00004956"/>
    </source>
</evidence>
<feature type="domain" description="ATP-grasp" evidence="10">
    <location>
        <begin position="118"/>
        <end position="318"/>
    </location>
</feature>
<evidence type="ECO:0000256" key="7">
    <source>
        <dbReference type="ARBA" id="ARBA00023268"/>
    </source>
</evidence>
<dbReference type="PROSITE" id="PS50968">
    <property type="entry name" value="BIOTINYL_LIPOYL"/>
    <property type="match status" value="1"/>
</dbReference>
<keyword evidence="5 8" id="KW-0547">Nucleotide-binding</keyword>
<dbReference type="CDD" id="cd06850">
    <property type="entry name" value="biotinyl_domain"/>
    <property type="match status" value="1"/>
</dbReference>
<feature type="domain" description="Biotin carboxylation" evidence="11">
    <location>
        <begin position="1"/>
        <end position="452"/>
    </location>
</feature>
<dbReference type="InterPro" id="IPR011761">
    <property type="entry name" value="ATP-grasp"/>
</dbReference>
<dbReference type="SMART" id="SM00878">
    <property type="entry name" value="Biotin_carb_C"/>
    <property type="match status" value="1"/>
</dbReference>
<evidence type="ECO:0000256" key="3">
    <source>
        <dbReference type="ARBA" id="ARBA00013058"/>
    </source>
</evidence>
<evidence type="ECO:0000259" key="12">
    <source>
        <dbReference type="PROSITE" id="PS50980"/>
    </source>
</evidence>
<dbReference type="InterPro" id="IPR005482">
    <property type="entry name" value="Biotin_COase_C"/>
</dbReference>
<dbReference type="InterPro" id="IPR011763">
    <property type="entry name" value="COA_CT_C"/>
</dbReference>
<organism evidence="14 15">
    <name type="scientific">Brevibacterium daeguense</name>
    <dbReference type="NCBI Taxonomy" id="909936"/>
    <lineage>
        <taxon>Bacteria</taxon>
        <taxon>Bacillati</taxon>
        <taxon>Actinomycetota</taxon>
        <taxon>Actinomycetes</taxon>
        <taxon>Micrococcales</taxon>
        <taxon>Brevibacteriaceae</taxon>
        <taxon>Brevibacterium</taxon>
    </lineage>
</organism>
<dbReference type="Gene3D" id="3.30.470.20">
    <property type="entry name" value="ATP-grasp fold, B domain"/>
    <property type="match status" value="1"/>
</dbReference>
<dbReference type="InterPro" id="IPR005479">
    <property type="entry name" value="CPAse_ATP-bd"/>
</dbReference>
<evidence type="ECO:0000256" key="8">
    <source>
        <dbReference type="PROSITE-ProRule" id="PRU00409"/>
    </source>
</evidence>
<sequence length="1056" mass="112166">MRTLLVANRGEIAVRIIRSAKLMGFRTVAVHSSDEATALHVQLADEAHALDQSGPKAYLDIERIIEIARQSQADFLHPGYGFLAENPEFSRACERAGVTFVGPSAEMLKLFGDKASARQHATALGVPVPRGTGVIDGGAEAGTFFDAISVEAGATGIMVKAVAGGGGRGSAPVRDRVELERTLRRCSREAEAAFGNGELFLEELLETYRHIEVQVLADQHGNVVALGDRDCSIQRRRQKLLEIAPAPELRDDVRQRLQEHAVTLLSDTPYVGLATVEFLVHEDRVVFLEVNPRIQVEHTVTEEIFNIDLVRLSLELAAGTSVVDLGLTTHAPPRPGFAIQARINGETVLTTGEIGPASGAISELNLPAGPRVRVDTHAREGMRVSGEFDSLLAKVIAGGSTFAEALERLRLAIEELTIDGVDHNGALHLLLIESLGDAAAVPTVSYFEQWFEENAIGQQLSVSEDLGPVDDSVLVAPVPGTIVGVQHQPGETVRAGSDVLVIESMKMEYSVQVHATAVLTSVHCSVGEQVTAGQVLGQIEPIADSSAGAVDLDHAAEERVRQDLQDVLARQEKALDRGRPEVVEARHAGGRMTAREHIASVIDPDSFVEMGSLALAAQRRRRSAEELVEKSPADGIITGTATIRGVKTAIAAYDYTVMAGTQGYINHQKTDRLLELAIKHELPLVLFAEGGGGRPGDTDIPEGVGLISRTFELAAELSGLTLTVAVVSGYCFAGNAALVGACDFVVATKGSNIGMGGPAMIEGGGLGRFKPTDIGPADEQAAIGVVDVLVDDDHQAGRAVRDIFGLVHSQPSFEVSPNPRLRTTVPESRLRAYDMRPLIEELVDPGSFLELGADFAPTMVTGICSVGGRPFGLLANNPLHMGGAIVVDGADKASRLLRICNTLGLPVLSLCDTPGFMVGPESDGQGAVRRFGSFFVAGAQLTVPLITVVTRKGYGLGAMAMAGGSFRRPDYLVAWPSGEFGGMGLEGAVRLGYKRELEAETDPVKRQALYDSLLGKLYDAGKALNVAGTFDIDDVIDPADTPVLISRFAADLGRAK</sequence>
<dbReference type="Pfam" id="PF02786">
    <property type="entry name" value="CPSase_L_D2"/>
    <property type="match status" value="1"/>
</dbReference>
<dbReference type="InterPro" id="IPR011054">
    <property type="entry name" value="Rudment_hybrid_motif"/>
</dbReference>
<dbReference type="Pfam" id="PF00364">
    <property type="entry name" value="Biotin_lipoyl"/>
    <property type="match status" value="1"/>
</dbReference>
<dbReference type="SUPFAM" id="SSF51246">
    <property type="entry name" value="Rudiment single hybrid motif"/>
    <property type="match status" value="1"/>
</dbReference>
<dbReference type="GO" id="GO:0016740">
    <property type="term" value="F:transferase activity"/>
    <property type="evidence" value="ECO:0007669"/>
    <property type="project" value="UniProtKB-KW"/>
</dbReference>
<dbReference type="Pfam" id="PF01039">
    <property type="entry name" value="Carboxyl_trans"/>
    <property type="match status" value="1"/>
</dbReference>
<dbReference type="Gene3D" id="2.40.50.100">
    <property type="match status" value="1"/>
</dbReference>
<feature type="domain" description="CoA carboxyltransferase C-terminal" evidence="13">
    <location>
        <begin position="820"/>
        <end position="1056"/>
    </location>
</feature>
<feature type="domain" description="CoA carboxyltransferase N-terminal" evidence="12">
    <location>
        <begin position="559"/>
        <end position="826"/>
    </location>
</feature>
<evidence type="ECO:0000313" key="14">
    <source>
        <dbReference type="EMBL" id="GAA4282736.1"/>
    </source>
</evidence>
<dbReference type="Pfam" id="PF00289">
    <property type="entry name" value="Biotin_carb_N"/>
    <property type="match status" value="1"/>
</dbReference>
<keyword evidence="4" id="KW-0436">Ligase</keyword>
<dbReference type="InterPro" id="IPR016185">
    <property type="entry name" value="PreATP-grasp_dom_sf"/>
</dbReference>
<dbReference type="Proteomes" id="UP001501586">
    <property type="component" value="Unassembled WGS sequence"/>
</dbReference>
<dbReference type="PROSITE" id="PS50975">
    <property type="entry name" value="ATP_GRASP"/>
    <property type="match status" value="1"/>
</dbReference>
<dbReference type="InterPro" id="IPR011762">
    <property type="entry name" value="COA_CT_N"/>
</dbReference>
<keyword evidence="14" id="KW-0808">Transferase</keyword>
<comment type="pathway">
    <text evidence="2">Lipid metabolism; malonyl-CoA biosynthesis; malonyl-CoA from acetyl-CoA: step 1/1.</text>
</comment>
<name>A0ABP8EFV3_9MICO</name>
<accession>A0ABP8EFV3</accession>
<evidence type="ECO:0000259" key="10">
    <source>
        <dbReference type="PROSITE" id="PS50975"/>
    </source>
</evidence>
<dbReference type="InterPro" id="IPR034733">
    <property type="entry name" value="AcCoA_carboxyl_beta"/>
</dbReference>
<evidence type="ECO:0000256" key="6">
    <source>
        <dbReference type="ARBA" id="ARBA00022840"/>
    </source>
</evidence>
<dbReference type="EC" id="6.4.1.2" evidence="3"/>
<evidence type="ECO:0000259" key="13">
    <source>
        <dbReference type="PROSITE" id="PS50989"/>
    </source>
</evidence>
<dbReference type="InterPro" id="IPR000089">
    <property type="entry name" value="Biotin_lipoyl"/>
</dbReference>
<dbReference type="RefSeq" id="WP_236865278.1">
    <property type="nucleotide sequence ID" value="NZ_BAABAZ010000003.1"/>
</dbReference>
<evidence type="ECO:0000256" key="5">
    <source>
        <dbReference type="ARBA" id="ARBA00022741"/>
    </source>
</evidence>
<dbReference type="SUPFAM" id="SSF56059">
    <property type="entry name" value="Glutathione synthetase ATP-binding domain-like"/>
    <property type="match status" value="1"/>
</dbReference>
<protein>
    <recommendedName>
        <fullName evidence="3">acetyl-CoA carboxylase</fullName>
        <ecNumber evidence="3">6.4.1.2</ecNumber>
    </recommendedName>
</protein>
<evidence type="ECO:0000259" key="11">
    <source>
        <dbReference type="PROSITE" id="PS50979"/>
    </source>
</evidence>
<dbReference type="Gene3D" id="3.90.226.10">
    <property type="entry name" value="2-enoyl-CoA Hydratase, Chain A, domain 1"/>
    <property type="match status" value="2"/>
</dbReference>
<evidence type="ECO:0000313" key="15">
    <source>
        <dbReference type="Proteomes" id="UP001501586"/>
    </source>
</evidence>
<dbReference type="EMBL" id="BAABAZ010000003">
    <property type="protein sequence ID" value="GAA4282736.1"/>
    <property type="molecule type" value="Genomic_DNA"/>
</dbReference>
<dbReference type="InterPro" id="IPR029045">
    <property type="entry name" value="ClpP/crotonase-like_dom_sf"/>
</dbReference>
<feature type="domain" description="Lipoyl-binding" evidence="9">
    <location>
        <begin position="462"/>
        <end position="540"/>
    </location>
</feature>
<dbReference type="InterPro" id="IPR051602">
    <property type="entry name" value="ACC_Biotin_Carboxylase"/>
</dbReference>
<dbReference type="SUPFAM" id="SSF52096">
    <property type="entry name" value="ClpP/crotonase"/>
    <property type="match status" value="2"/>
</dbReference>
<comment type="cofactor">
    <cofactor evidence="1">
        <name>biotin</name>
        <dbReference type="ChEBI" id="CHEBI:57586"/>
    </cofactor>
</comment>
<dbReference type="PROSITE" id="PS50989">
    <property type="entry name" value="COA_CT_CTER"/>
    <property type="match status" value="1"/>
</dbReference>
<evidence type="ECO:0000256" key="1">
    <source>
        <dbReference type="ARBA" id="ARBA00001953"/>
    </source>
</evidence>
<keyword evidence="15" id="KW-1185">Reference proteome</keyword>
<dbReference type="PROSITE" id="PS50980">
    <property type="entry name" value="COA_CT_NTER"/>
    <property type="match status" value="1"/>
</dbReference>
<dbReference type="InterPro" id="IPR011764">
    <property type="entry name" value="Biotin_carboxylation_dom"/>
</dbReference>
<proteinExistence type="predicted"/>
<reference evidence="15" key="1">
    <citation type="journal article" date="2019" name="Int. J. Syst. Evol. Microbiol.">
        <title>The Global Catalogue of Microorganisms (GCM) 10K type strain sequencing project: providing services to taxonomists for standard genome sequencing and annotation.</title>
        <authorList>
            <consortium name="The Broad Institute Genomics Platform"/>
            <consortium name="The Broad Institute Genome Sequencing Center for Infectious Disease"/>
            <person name="Wu L."/>
            <person name="Ma J."/>
        </authorList>
    </citation>
    <scope>NUCLEOTIDE SEQUENCE [LARGE SCALE GENOMIC DNA]</scope>
    <source>
        <strain evidence="15">JCM 17458</strain>
    </source>
</reference>
<gene>
    <name evidence="14" type="ORF">GCM10022261_02670</name>
</gene>